<name>A0A8S4AG06_9TELE</name>
<evidence type="ECO:0000313" key="2">
    <source>
        <dbReference type="Proteomes" id="UP000677803"/>
    </source>
</evidence>
<proteinExistence type="predicted"/>
<keyword evidence="2" id="KW-1185">Reference proteome</keyword>
<protein>
    <submittedName>
        <fullName evidence="1">(Atlantic silverside) hypothetical protein</fullName>
    </submittedName>
</protein>
<gene>
    <name evidence="1" type="ORF">MMEN_LOCUS1046</name>
</gene>
<sequence>MALGPIERDCAPSGWIRPSPQIRLEPDHPADVDEGQLTKVNYSPGWRPSWFNMEEELVAPFSLEAFFTQMGRMVPSRDPGMAFVQETWFRAHQFDVVAAAVVSVSSSMCLLLIARMALCLMPEAKQVYPIGGDEQAQASPDFVAVNQSNFGNTTCLPITKDHLTARYQSAYQASVNNIALVAHDLNKMTSEPNLFDHAEDVTNSASMILNLCTATATIWPRMDPAQIDDRISRMEVMLNMLVAASTATRAEDQQGLAQVRQELEIIHARTQKRNLGDVVGMTLVHTLPN</sequence>
<comment type="caution">
    <text evidence="1">The sequence shown here is derived from an EMBL/GenBank/DDBJ whole genome shotgun (WGS) entry which is preliminary data.</text>
</comment>
<reference evidence="1" key="1">
    <citation type="submission" date="2021-05" db="EMBL/GenBank/DDBJ databases">
        <authorList>
            <person name="Tigano A."/>
        </authorList>
    </citation>
    <scope>NUCLEOTIDE SEQUENCE</scope>
</reference>
<organism evidence="1 2">
    <name type="scientific">Menidia menidia</name>
    <name type="common">Atlantic silverside</name>
    <dbReference type="NCBI Taxonomy" id="238744"/>
    <lineage>
        <taxon>Eukaryota</taxon>
        <taxon>Metazoa</taxon>
        <taxon>Chordata</taxon>
        <taxon>Craniata</taxon>
        <taxon>Vertebrata</taxon>
        <taxon>Euteleostomi</taxon>
        <taxon>Actinopterygii</taxon>
        <taxon>Neopterygii</taxon>
        <taxon>Teleostei</taxon>
        <taxon>Neoteleostei</taxon>
        <taxon>Acanthomorphata</taxon>
        <taxon>Ovalentaria</taxon>
        <taxon>Atherinomorphae</taxon>
        <taxon>Atheriniformes</taxon>
        <taxon>Atherinopsidae</taxon>
        <taxon>Menidiinae</taxon>
        <taxon>Menidia</taxon>
    </lineage>
</organism>
<accession>A0A8S4AG06</accession>
<dbReference type="EMBL" id="CAJRST010000002">
    <property type="protein sequence ID" value="CAG5861754.1"/>
    <property type="molecule type" value="Genomic_DNA"/>
</dbReference>
<dbReference type="AlphaFoldDB" id="A0A8S4AG06"/>
<dbReference type="Proteomes" id="UP000677803">
    <property type="component" value="Unassembled WGS sequence"/>
</dbReference>
<evidence type="ECO:0000313" key="1">
    <source>
        <dbReference type="EMBL" id="CAG5861754.1"/>
    </source>
</evidence>